<dbReference type="OrthoDB" id="116659at2"/>
<dbReference type="HOGENOM" id="CLU_069356_15_5_11"/>
<dbReference type="Pfam" id="PF00440">
    <property type="entry name" value="TetR_N"/>
    <property type="match status" value="1"/>
</dbReference>
<protein>
    <submittedName>
        <fullName evidence="6">Transcriptional regulator, tetR family</fullName>
    </submittedName>
</protein>
<keyword evidence="3" id="KW-0804">Transcription</keyword>
<feature type="domain" description="HTH tetR-type" evidence="5">
    <location>
        <begin position="15"/>
        <end position="75"/>
    </location>
</feature>
<evidence type="ECO:0000313" key="6">
    <source>
        <dbReference type="EMBL" id="ACU85612.1"/>
    </source>
</evidence>
<dbReference type="STRING" id="446465.Bfae_17920"/>
<dbReference type="GO" id="GO:0000976">
    <property type="term" value="F:transcription cis-regulatory region binding"/>
    <property type="evidence" value="ECO:0007669"/>
    <property type="project" value="TreeGrafter"/>
</dbReference>
<feature type="DNA-binding region" description="H-T-H motif" evidence="4">
    <location>
        <begin position="38"/>
        <end position="57"/>
    </location>
</feature>
<dbReference type="InterPro" id="IPR050109">
    <property type="entry name" value="HTH-type_TetR-like_transc_reg"/>
</dbReference>
<proteinExistence type="predicted"/>
<sequence length="204" mass="21576">MSTGRRAGRPPGAPQPRREQLIALTIELVGAEGYGAATLGRVAERAELSKASVLHHVGSVSSLLDAAYEQVLSAMVSEVGAAVEAARPTARPRAYITALVGHFRTHPQHTRVAIEALTRRGPSGQSRQRWAPLAQLLAEARAAQGMNAQEETTAQEDLRTAALAVGGAIDAIVAEHHEDPTYDSARAAQQLASAVERTVTARPE</sequence>
<name>C7MDF5_BRAFD</name>
<dbReference type="AlphaFoldDB" id="C7MDF5"/>
<organism evidence="6 7">
    <name type="scientific">Brachybacterium faecium (strain ATCC 43885 / DSM 4810 / JCM 11609 / LMG 19847 / NBRC 14762 / NCIMB 9860 / 6-10)</name>
    <dbReference type="NCBI Taxonomy" id="446465"/>
    <lineage>
        <taxon>Bacteria</taxon>
        <taxon>Bacillati</taxon>
        <taxon>Actinomycetota</taxon>
        <taxon>Actinomycetes</taxon>
        <taxon>Micrococcales</taxon>
        <taxon>Dermabacteraceae</taxon>
        <taxon>Brachybacterium</taxon>
    </lineage>
</organism>
<dbReference type="KEGG" id="bfa:Bfae_17920"/>
<reference evidence="6 7" key="1">
    <citation type="journal article" date="2009" name="Stand. Genomic Sci.">
        <title>Complete genome sequence of Brachybacterium faecium type strain (Schefferle 6-10).</title>
        <authorList>
            <person name="Lapidus A."/>
            <person name="Pukall R."/>
            <person name="Labuttii K."/>
            <person name="Copeland A."/>
            <person name="Del Rio T.G."/>
            <person name="Nolan M."/>
            <person name="Chen F."/>
            <person name="Lucas S."/>
            <person name="Tice H."/>
            <person name="Cheng J.F."/>
            <person name="Bruce D."/>
            <person name="Goodwin L."/>
            <person name="Pitluck S."/>
            <person name="Rohde M."/>
            <person name="Goker M."/>
            <person name="Pati A."/>
            <person name="Ivanova N."/>
            <person name="Mavrommatis K."/>
            <person name="Chen A."/>
            <person name="Palaniappan K."/>
            <person name="D'haeseleer P."/>
            <person name="Chain P."/>
            <person name="Bristow J."/>
            <person name="Eisen J.A."/>
            <person name="Markowitz V."/>
            <person name="Hugenholtz P."/>
            <person name="Kyrpides N.C."/>
            <person name="Klenk H.P."/>
        </authorList>
    </citation>
    <scope>NUCLEOTIDE SEQUENCE [LARGE SCALE GENOMIC DNA]</scope>
    <source>
        <strain evidence="7">ATCC 43885 / DSM 4810 / JCM 11609 / LMG 19847 / NBRC 14762 / NCIMB 9860 / 6-10</strain>
    </source>
</reference>
<dbReference type="InterPro" id="IPR009057">
    <property type="entry name" value="Homeodomain-like_sf"/>
</dbReference>
<keyword evidence="2 4" id="KW-0238">DNA-binding</keyword>
<keyword evidence="7" id="KW-1185">Reference proteome</keyword>
<dbReference type="InterPro" id="IPR001647">
    <property type="entry name" value="HTH_TetR"/>
</dbReference>
<gene>
    <name evidence="6" type="ordered locus">Bfae_17920</name>
</gene>
<keyword evidence="1" id="KW-0805">Transcription regulation</keyword>
<accession>C7MDF5</accession>
<dbReference type="GO" id="GO:0003700">
    <property type="term" value="F:DNA-binding transcription factor activity"/>
    <property type="evidence" value="ECO:0007669"/>
    <property type="project" value="TreeGrafter"/>
</dbReference>
<dbReference type="eggNOG" id="COG1309">
    <property type="taxonomic scope" value="Bacteria"/>
</dbReference>
<evidence type="ECO:0000313" key="7">
    <source>
        <dbReference type="Proteomes" id="UP000001919"/>
    </source>
</evidence>
<dbReference type="PROSITE" id="PS50977">
    <property type="entry name" value="HTH_TETR_2"/>
    <property type="match status" value="1"/>
</dbReference>
<dbReference type="Proteomes" id="UP000001919">
    <property type="component" value="Chromosome"/>
</dbReference>
<dbReference type="Gene3D" id="1.10.357.10">
    <property type="entry name" value="Tetracycline Repressor, domain 2"/>
    <property type="match status" value="1"/>
</dbReference>
<dbReference type="PANTHER" id="PTHR30055">
    <property type="entry name" value="HTH-TYPE TRANSCRIPTIONAL REGULATOR RUTR"/>
    <property type="match status" value="1"/>
</dbReference>
<dbReference type="EMBL" id="CP001643">
    <property type="protein sequence ID" value="ACU85612.1"/>
    <property type="molecule type" value="Genomic_DNA"/>
</dbReference>
<evidence type="ECO:0000259" key="5">
    <source>
        <dbReference type="PROSITE" id="PS50977"/>
    </source>
</evidence>
<evidence type="ECO:0000256" key="3">
    <source>
        <dbReference type="ARBA" id="ARBA00023163"/>
    </source>
</evidence>
<dbReference type="SUPFAM" id="SSF46689">
    <property type="entry name" value="Homeodomain-like"/>
    <property type="match status" value="1"/>
</dbReference>
<evidence type="ECO:0000256" key="2">
    <source>
        <dbReference type="ARBA" id="ARBA00023125"/>
    </source>
</evidence>
<evidence type="ECO:0000256" key="1">
    <source>
        <dbReference type="ARBA" id="ARBA00023015"/>
    </source>
</evidence>
<dbReference type="PANTHER" id="PTHR30055:SF234">
    <property type="entry name" value="HTH-TYPE TRANSCRIPTIONAL REGULATOR BETI"/>
    <property type="match status" value="1"/>
</dbReference>
<dbReference type="PATRIC" id="fig|446465.5.peg.1784"/>
<evidence type="ECO:0000256" key="4">
    <source>
        <dbReference type="PROSITE-ProRule" id="PRU00335"/>
    </source>
</evidence>